<protein>
    <submittedName>
        <fullName evidence="1">Uncharacterized protein</fullName>
    </submittedName>
</protein>
<evidence type="ECO:0000313" key="1">
    <source>
        <dbReference type="EMBL" id="KAI5661798.1"/>
    </source>
</evidence>
<comment type="caution">
    <text evidence="1">The sequence shown here is derived from an EMBL/GenBank/DDBJ whole genome shotgun (WGS) entry which is preliminary data.</text>
</comment>
<dbReference type="EMBL" id="CM044705">
    <property type="protein sequence ID" value="KAI5661798.1"/>
    <property type="molecule type" value="Genomic_DNA"/>
</dbReference>
<organism evidence="1 2">
    <name type="scientific">Catharanthus roseus</name>
    <name type="common">Madagascar periwinkle</name>
    <name type="synonym">Vinca rosea</name>
    <dbReference type="NCBI Taxonomy" id="4058"/>
    <lineage>
        <taxon>Eukaryota</taxon>
        <taxon>Viridiplantae</taxon>
        <taxon>Streptophyta</taxon>
        <taxon>Embryophyta</taxon>
        <taxon>Tracheophyta</taxon>
        <taxon>Spermatophyta</taxon>
        <taxon>Magnoliopsida</taxon>
        <taxon>eudicotyledons</taxon>
        <taxon>Gunneridae</taxon>
        <taxon>Pentapetalae</taxon>
        <taxon>asterids</taxon>
        <taxon>lamiids</taxon>
        <taxon>Gentianales</taxon>
        <taxon>Apocynaceae</taxon>
        <taxon>Rauvolfioideae</taxon>
        <taxon>Vinceae</taxon>
        <taxon>Catharanthinae</taxon>
        <taxon>Catharanthus</taxon>
    </lineage>
</organism>
<accession>A0ACC0ALG0</accession>
<evidence type="ECO:0000313" key="2">
    <source>
        <dbReference type="Proteomes" id="UP001060085"/>
    </source>
</evidence>
<reference evidence="2" key="1">
    <citation type="journal article" date="2023" name="Nat. Plants">
        <title>Single-cell RNA sequencing provides a high-resolution roadmap for understanding the multicellular compartmentation of specialized metabolism.</title>
        <authorList>
            <person name="Sun S."/>
            <person name="Shen X."/>
            <person name="Li Y."/>
            <person name="Li Y."/>
            <person name="Wang S."/>
            <person name="Li R."/>
            <person name="Zhang H."/>
            <person name="Shen G."/>
            <person name="Guo B."/>
            <person name="Wei J."/>
            <person name="Xu J."/>
            <person name="St-Pierre B."/>
            <person name="Chen S."/>
            <person name="Sun C."/>
        </authorList>
    </citation>
    <scope>NUCLEOTIDE SEQUENCE [LARGE SCALE GENOMIC DNA]</scope>
</reference>
<proteinExistence type="predicted"/>
<gene>
    <name evidence="1" type="ORF">M9H77_21121</name>
</gene>
<keyword evidence="2" id="KW-1185">Reference proteome</keyword>
<name>A0ACC0ALG0_CATRO</name>
<sequence>MVSAGVKFCSSLSAFSYRFLQFSSIPWISTSKSVVETIRAAVESKRYEQIPELLTSLKESHQNSKPFSFLSGFPSNLRTNVVDEILQFLGTLRPRSRSRIVYSCLLSYTLQSPNPLPLALAILQRTQRSGCLPIPQTHLLLSTAWLERRSKSQSVSNILLEMQSIGYSPDCGICNYLMLSLCKVDQLKEALRVLKGMGGAGCIPNLDTYGTLIGEMCDHRMTTDIFEMVKEMVTTAGLNPRQETVVKVVSALRGDKEIRKAVEMIEFLETQAVHVDFDAYDLVLKGCLEYHQFILAGKLVLRMCERGFIPYIRLRQRVVEGLVSIGELEFASSVRQRLGELNS</sequence>
<dbReference type="Proteomes" id="UP001060085">
    <property type="component" value="Linkage Group LG05"/>
</dbReference>